<organism evidence="10 11">
    <name type="scientific">Ditylenchus destructor</name>
    <dbReference type="NCBI Taxonomy" id="166010"/>
    <lineage>
        <taxon>Eukaryota</taxon>
        <taxon>Metazoa</taxon>
        <taxon>Ecdysozoa</taxon>
        <taxon>Nematoda</taxon>
        <taxon>Chromadorea</taxon>
        <taxon>Rhabditida</taxon>
        <taxon>Tylenchina</taxon>
        <taxon>Tylenchomorpha</taxon>
        <taxon>Sphaerularioidea</taxon>
        <taxon>Anguinidae</taxon>
        <taxon>Anguininae</taxon>
        <taxon>Ditylenchus</taxon>
    </lineage>
</organism>
<keyword evidence="7 9" id="KW-0067">ATP-binding</keyword>
<comment type="catalytic activity">
    <reaction evidence="8 9">
        <text>D-gluconate + ATP = 6-phospho-D-gluconate + ADP + H(+)</text>
        <dbReference type="Rhea" id="RHEA:19433"/>
        <dbReference type="ChEBI" id="CHEBI:15378"/>
        <dbReference type="ChEBI" id="CHEBI:18391"/>
        <dbReference type="ChEBI" id="CHEBI:30616"/>
        <dbReference type="ChEBI" id="CHEBI:58759"/>
        <dbReference type="ChEBI" id="CHEBI:456216"/>
        <dbReference type="EC" id="2.7.1.12"/>
    </reaction>
</comment>
<protein>
    <recommendedName>
        <fullName evidence="3 9">Gluconokinase</fullName>
        <ecNumber evidence="3 9">2.7.1.12</ecNumber>
    </recommendedName>
</protein>
<evidence type="ECO:0000256" key="6">
    <source>
        <dbReference type="ARBA" id="ARBA00022777"/>
    </source>
</evidence>
<evidence type="ECO:0000313" key="10">
    <source>
        <dbReference type="EMBL" id="KAI1720534.1"/>
    </source>
</evidence>
<evidence type="ECO:0000256" key="1">
    <source>
        <dbReference type="ARBA" id="ARBA00004875"/>
    </source>
</evidence>
<dbReference type="GO" id="GO:0005975">
    <property type="term" value="P:carbohydrate metabolic process"/>
    <property type="evidence" value="ECO:0007669"/>
    <property type="project" value="InterPro"/>
</dbReference>
<proteinExistence type="inferred from homology"/>
<evidence type="ECO:0000256" key="8">
    <source>
        <dbReference type="ARBA" id="ARBA00048090"/>
    </source>
</evidence>
<evidence type="ECO:0000256" key="5">
    <source>
        <dbReference type="ARBA" id="ARBA00022741"/>
    </source>
</evidence>
<dbReference type="NCBIfam" id="TIGR01313">
    <property type="entry name" value="therm_gnt_kin"/>
    <property type="match status" value="1"/>
</dbReference>
<dbReference type="InterPro" id="IPR027417">
    <property type="entry name" value="P-loop_NTPase"/>
</dbReference>
<dbReference type="InterPro" id="IPR006001">
    <property type="entry name" value="Therm_gnt_kin"/>
</dbReference>
<dbReference type="InterPro" id="IPR031322">
    <property type="entry name" value="Shikimate/glucono_kinase"/>
</dbReference>
<dbReference type="PANTHER" id="PTHR43442">
    <property type="entry name" value="GLUCONOKINASE-RELATED"/>
    <property type="match status" value="1"/>
</dbReference>
<dbReference type="EMBL" id="JAKKPZ010000005">
    <property type="protein sequence ID" value="KAI1720534.1"/>
    <property type="molecule type" value="Genomic_DNA"/>
</dbReference>
<comment type="similarity">
    <text evidence="2 9">Belongs to the gluconokinase GntK/GntV family.</text>
</comment>
<dbReference type="PANTHER" id="PTHR43442:SF3">
    <property type="entry name" value="GLUCONOKINASE-RELATED"/>
    <property type="match status" value="1"/>
</dbReference>
<dbReference type="Gene3D" id="3.40.50.300">
    <property type="entry name" value="P-loop containing nucleotide triphosphate hydrolases"/>
    <property type="match status" value="1"/>
</dbReference>
<accession>A0AAD4R725</accession>
<dbReference type="GO" id="GO:0046316">
    <property type="term" value="F:gluconokinase activity"/>
    <property type="evidence" value="ECO:0007669"/>
    <property type="project" value="UniProtKB-EC"/>
</dbReference>
<gene>
    <name evidence="10" type="ORF">DdX_04770</name>
</gene>
<keyword evidence="5 9" id="KW-0547">Nucleotide-binding</keyword>
<evidence type="ECO:0000256" key="2">
    <source>
        <dbReference type="ARBA" id="ARBA00008420"/>
    </source>
</evidence>
<dbReference type="SUPFAM" id="SSF52540">
    <property type="entry name" value="P-loop containing nucleoside triphosphate hydrolases"/>
    <property type="match status" value="1"/>
</dbReference>
<dbReference type="Pfam" id="PF01202">
    <property type="entry name" value="SKI"/>
    <property type="match status" value="1"/>
</dbReference>
<dbReference type="Proteomes" id="UP001201812">
    <property type="component" value="Unassembled WGS sequence"/>
</dbReference>
<dbReference type="GO" id="GO:0005737">
    <property type="term" value="C:cytoplasm"/>
    <property type="evidence" value="ECO:0007669"/>
    <property type="project" value="TreeGrafter"/>
</dbReference>
<dbReference type="AlphaFoldDB" id="A0AAD4R725"/>
<evidence type="ECO:0000256" key="4">
    <source>
        <dbReference type="ARBA" id="ARBA00022679"/>
    </source>
</evidence>
<dbReference type="EC" id="2.7.1.12" evidence="3 9"/>
<dbReference type="GO" id="GO:0005524">
    <property type="term" value="F:ATP binding"/>
    <property type="evidence" value="ECO:0007669"/>
    <property type="project" value="UniProtKB-KW"/>
</dbReference>
<sequence length="176" mass="19718">MTGLPSFIVIGGTCGSGKTTIAQKLGEILKYEVFDGDDFHTVENKAKMAQGIPLNDEDRIPWLNKLVNLPAERGVSNVVIACSALKRKYRDILVAGKSPKESKIVMLKVSREELERRVQNRPVHYAKISLLDSQLKILELPETNDDVNEEPHLIIVKADSPIEEVLSTIMEELKRK</sequence>
<dbReference type="CDD" id="cd02021">
    <property type="entry name" value="GntK"/>
    <property type="match status" value="1"/>
</dbReference>
<keyword evidence="11" id="KW-1185">Reference proteome</keyword>
<evidence type="ECO:0000256" key="7">
    <source>
        <dbReference type="ARBA" id="ARBA00022840"/>
    </source>
</evidence>
<evidence type="ECO:0000256" key="3">
    <source>
        <dbReference type="ARBA" id="ARBA00012054"/>
    </source>
</evidence>
<comment type="pathway">
    <text evidence="1 9">Carbohydrate acid metabolism; D-gluconate degradation.</text>
</comment>
<evidence type="ECO:0000313" key="11">
    <source>
        <dbReference type="Proteomes" id="UP001201812"/>
    </source>
</evidence>
<evidence type="ECO:0000256" key="9">
    <source>
        <dbReference type="RuleBase" id="RU363066"/>
    </source>
</evidence>
<keyword evidence="6 9" id="KW-0418">Kinase</keyword>
<keyword evidence="4 9" id="KW-0808">Transferase</keyword>
<comment type="caution">
    <text evidence="10">The sequence shown here is derived from an EMBL/GenBank/DDBJ whole genome shotgun (WGS) entry which is preliminary data.</text>
</comment>
<reference evidence="10" key="1">
    <citation type="submission" date="2022-01" db="EMBL/GenBank/DDBJ databases">
        <title>Genome Sequence Resource for Two Populations of Ditylenchus destructor, the Migratory Endoparasitic Phytonematode.</title>
        <authorList>
            <person name="Zhang H."/>
            <person name="Lin R."/>
            <person name="Xie B."/>
        </authorList>
    </citation>
    <scope>NUCLEOTIDE SEQUENCE</scope>
    <source>
        <strain evidence="10">BazhouSP</strain>
    </source>
</reference>
<name>A0AAD4R725_9BILA</name>